<evidence type="ECO:0000313" key="2">
    <source>
        <dbReference type="EMBL" id="MFD1926634.1"/>
    </source>
</evidence>
<comment type="caution">
    <text evidence="2">The sequence shown here is derived from an EMBL/GenBank/DDBJ whole genome shotgun (WGS) entry which is preliminary data.</text>
</comment>
<dbReference type="RefSeq" id="WP_381535285.1">
    <property type="nucleotide sequence ID" value="NZ_JBHUGI010000002.1"/>
</dbReference>
<protein>
    <submittedName>
        <fullName evidence="2">DegV family protein</fullName>
    </submittedName>
</protein>
<evidence type="ECO:0000313" key="3">
    <source>
        <dbReference type="Proteomes" id="UP001597218"/>
    </source>
</evidence>
<dbReference type="InterPro" id="IPR043168">
    <property type="entry name" value="DegV_C"/>
</dbReference>
<accession>A0ABW4SB79</accession>
<dbReference type="PANTHER" id="PTHR33434:SF2">
    <property type="entry name" value="FATTY ACID-BINDING PROTEIN TM_1468"/>
    <property type="match status" value="1"/>
</dbReference>
<dbReference type="Pfam" id="PF02645">
    <property type="entry name" value="DegV"/>
    <property type="match status" value="1"/>
</dbReference>
<dbReference type="NCBIfam" id="TIGR00762">
    <property type="entry name" value="DegV"/>
    <property type="match status" value="1"/>
</dbReference>
<dbReference type="Gene3D" id="3.30.1180.10">
    <property type="match status" value="1"/>
</dbReference>
<dbReference type="Gene3D" id="3.40.50.10170">
    <property type="match status" value="1"/>
</dbReference>
<name>A0ABW4SB79_9BACL</name>
<dbReference type="InterPro" id="IPR003797">
    <property type="entry name" value="DegV"/>
</dbReference>
<dbReference type="EMBL" id="JBHUGI010000002">
    <property type="protein sequence ID" value="MFD1926634.1"/>
    <property type="molecule type" value="Genomic_DNA"/>
</dbReference>
<dbReference type="Proteomes" id="UP001597218">
    <property type="component" value="Unassembled WGS sequence"/>
</dbReference>
<keyword evidence="3" id="KW-1185">Reference proteome</keyword>
<proteinExistence type="predicted"/>
<reference evidence="3" key="1">
    <citation type="journal article" date="2019" name="Int. J. Syst. Evol. Microbiol.">
        <title>The Global Catalogue of Microorganisms (GCM) 10K type strain sequencing project: providing services to taxonomists for standard genome sequencing and annotation.</title>
        <authorList>
            <consortium name="The Broad Institute Genomics Platform"/>
            <consortium name="The Broad Institute Genome Sequencing Center for Infectious Disease"/>
            <person name="Wu L."/>
            <person name="Ma J."/>
        </authorList>
    </citation>
    <scope>NUCLEOTIDE SEQUENCE [LARGE SCALE GENOMIC DNA]</scope>
    <source>
        <strain evidence="3">CGMCC 4.7177</strain>
    </source>
</reference>
<dbReference type="SUPFAM" id="SSF82549">
    <property type="entry name" value="DAK1/DegV-like"/>
    <property type="match status" value="1"/>
</dbReference>
<dbReference type="PROSITE" id="PS51482">
    <property type="entry name" value="DEGV"/>
    <property type="match status" value="1"/>
</dbReference>
<sequence length="284" mass="31794">MTKKIAWITDTAAQLDDAFIQKYNIHVLPLVVVFPDGSYKEDLDITQEEFYKKLRETKVPTKTSQPPIGEMVSLYEKLQSEGYDAAITLHVSSGISGTFESSQAAAKMTDFKVYSIDSKIGSFPMLKMIECGNEMLKKGQDIEIIVAEIEEMTKNSKLVFVPANLNQLHRSGRVSGTQAFLSQLLNIKIIISFENGKTLLKEKIRANKRAKNNITELLRKDIAKSSVPEVAIIHCNNNRDAETWKQELMIEFPDLKFRVVSLSICVGVHAGEGTTGLSWVSFSK</sequence>
<dbReference type="PANTHER" id="PTHR33434">
    <property type="entry name" value="DEGV DOMAIN-CONTAINING PROTEIN DR_1986-RELATED"/>
    <property type="match status" value="1"/>
</dbReference>
<keyword evidence="1" id="KW-0446">Lipid-binding</keyword>
<dbReference type="InterPro" id="IPR050270">
    <property type="entry name" value="DegV_domain_contain"/>
</dbReference>
<gene>
    <name evidence="2" type="ORF">ACFSFY_00915</name>
</gene>
<evidence type="ECO:0000256" key="1">
    <source>
        <dbReference type="ARBA" id="ARBA00023121"/>
    </source>
</evidence>
<organism evidence="2 3">
    <name type="scientific">Sporosarcina siberiensis</name>
    <dbReference type="NCBI Taxonomy" id="1365606"/>
    <lineage>
        <taxon>Bacteria</taxon>
        <taxon>Bacillati</taxon>
        <taxon>Bacillota</taxon>
        <taxon>Bacilli</taxon>
        <taxon>Bacillales</taxon>
        <taxon>Caryophanaceae</taxon>
        <taxon>Sporosarcina</taxon>
    </lineage>
</organism>